<keyword evidence="2" id="KW-1185">Reference proteome</keyword>
<dbReference type="Proteomes" id="UP000290289">
    <property type="component" value="Chromosome 5"/>
</dbReference>
<dbReference type="PANTHER" id="PTHR36074">
    <property type="entry name" value="ISOPENTENYL-DIPHOSPHATE DELTA-ISOMERASE"/>
    <property type="match status" value="1"/>
</dbReference>
<reference evidence="1 2" key="1">
    <citation type="submission" date="2018-10" db="EMBL/GenBank/DDBJ databases">
        <title>A high-quality apple genome assembly.</title>
        <authorList>
            <person name="Hu J."/>
        </authorList>
    </citation>
    <scope>NUCLEOTIDE SEQUENCE [LARGE SCALE GENOMIC DNA]</scope>
    <source>
        <strain evidence="2">cv. HFTH1</strain>
        <tissue evidence="1">Young leaf</tissue>
    </source>
</reference>
<proteinExistence type="predicted"/>
<accession>A0A498JUB3</accession>
<dbReference type="EMBL" id="RDQH01000331">
    <property type="protein sequence ID" value="RXH99060.1"/>
    <property type="molecule type" value="Genomic_DNA"/>
</dbReference>
<sequence length="310" mass="34333">MVEIAIILDILRKKTLVLLRSRHYTLLAKAAYSAAAGAPYAYNELMGSPSASHRIFEYGFLNNYNTKQHKVELKPLFSAFQWRALAVTIFKSFVLFVVLHPPEPCSSSKDDDDYLPLDNEKEEQHVADYVVPLKKLVKQILRDTTVVTTRQILERISVHYVSRRMACKLLKDVPKSAMRKSGRRLPTVVFIFSVSRATFRGEGLGLAATWLIEVGIEINRIISRMIRSREEDDDDTDLGEQLKLLGKKVSGTSIRCGASLAFGSIGAGIGATLPLSALQWVSILVSCIVGESAGPAIVSYCLGKFSQAEP</sequence>
<organism evidence="1 2">
    <name type="scientific">Malus domestica</name>
    <name type="common">Apple</name>
    <name type="synonym">Pyrus malus</name>
    <dbReference type="NCBI Taxonomy" id="3750"/>
    <lineage>
        <taxon>Eukaryota</taxon>
        <taxon>Viridiplantae</taxon>
        <taxon>Streptophyta</taxon>
        <taxon>Embryophyta</taxon>
        <taxon>Tracheophyta</taxon>
        <taxon>Spermatophyta</taxon>
        <taxon>Magnoliopsida</taxon>
        <taxon>eudicotyledons</taxon>
        <taxon>Gunneridae</taxon>
        <taxon>Pentapetalae</taxon>
        <taxon>rosids</taxon>
        <taxon>fabids</taxon>
        <taxon>Rosales</taxon>
        <taxon>Rosaceae</taxon>
        <taxon>Amygdaloideae</taxon>
        <taxon>Maleae</taxon>
        <taxon>Malus</taxon>
    </lineage>
</organism>
<name>A0A498JUB3_MALDO</name>
<comment type="caution">
    <text evidence="1">The sequence shown here is derived from an EMBL/GenBank/DDBJ whole genome shotgun (WGS) entry which is preliminary data.</text>
</comment>
<gene>
    <name evidence="1" type="ORF">DVH24_011385</name>
</gene>
<dbReference type="PANTHER" id="PTHR36074:SF1">
    <property type="entry name" value="ISOPENTENYL-DIPHOSPHATE DELTA-ISOMERASE"/>
    <property type="match status" value="1"/>
</dbReference>
<dbReference type="STRING" id="3750.A0A498JUB3"/>
<evidence type="ECO:0000313" key="1">
    <source>
        <dbReference type="EMBL" id="RXH99060.1"/>
    </source>
</evidence>
<evidence type="ECO:0000313" key="2">
    <source>
        <dbReference type="Proteomes" id="UP000290289"/>
    </source>
</evidence>
<dbReference type="AlphaFoldDB" id="A0A498JUB3"/>
<protein>
    <submittedName>
        <fullName evidence="1">Uncharacterized protein</fullName>
    </submittedName>
</protein>